<comment type="similarity">
    <text evidence="7">Belongs to the MESH1 family.</text>
</comment>
<evidence type="ECO:0000259" key="12">
    <source>
        <dbReference type="PROSITE" id="PS51831"/>
    </source>
</evidence>
<comment type="function">
    <text evidence="6">ppGpp hydrolyzing enzyme involved in starvation response.</text>
</comment>
<dbReference type="AlphaFoldDB" id="A0AAN9B199"/>
<dbReference type="SMART" id="SM00471">
    <property type="entry name" value="HDc"/>
    <property type="match status" value="1"/>
</dbReference>
<dbReference type="InterPro" id="IPR006674">
    <property type="entry name" value="HD_domain"/>
</dbReference>
<keyword evidence="3" id="KW-0378">Hydrolase</keyword>
<organism evidence="13 14">
    <name type="scientific">Littorina saxatilis</name>
    <dbReference type="NCBI Taxonomy" id="31220"/>
    <lineage>
        <taxon>Eukaryota</taxon>
        <taxon>Metazoa</taxon>
        <taxon>Spiralia</taxon>
        <taxon>Lophotrochozoa</taxon>
        <taxon>Mollusca</taxon>
        <taxon>Gastropoda</taxon>
        <taxon>Caenogastropoda</taxon>
        <taxon>Littorinimorpha</taxon>
        <taxon>Littorinoidea</taxon>
        <taxon>Littorinidae</taxon>
        <taxon>Littorina</taxon>
    </lineage>
</organism>
<keyword evidence="4" id="KW-0464">Manganese</keyword>
<dbReference type="Pfam" id="PF13328">
    <property type="entry name" value="HD_4"/>
    <property type="match status" value="1"/>
</dbReference>
<gene>
    <name evidence="13" type="ORF">V1264_005302</name>
</gene>
<proteinExistence type="inferred from homology"/>
<name>A0AAN9B199_9CAEN</name>
<keyword evidence="14" id="KW-1185">Reference proteome</keyword>
<evidence type="ECO:0000256" key="9">
    <source>
        <dbReference type="ARBA" id="ARBA00041464"/>
    </source>
</evidence>
<evidence type="ECO:0000256" key="7">
    <source>
        <dbReference type="ARBA" id="ARBA00038354"/>
    </source>
</evidence>
<dbReference type="PANTHER" id="PTHR46246">
    <property type="entry name" value="GUANOSINE-3',5'-BIS(DIPHOSPHATE) 3'-PYROPHOSPHOHYDROLASE MESH1"/>
    <property type="match status" value="1"/>
</dbReference>
<comment type="caution">
    <text evidence="13">The sequence shown here is derived from an EMBL/GenBank/DDBJ whole genome shotgun (WGS) entry which is preliminary data.</text>
</comment>
<dbReference type="InterPro" id="IPR052194">
    <property type="entry name" value="MESH1"/>
</dbReference>
<dbReference type="EC" id="3.1.7.2" evidence="5"/>
<dbReference type="FunFam" id="1.10.3210.10:FF:000012">
    <property type="entry name" value="HD domain containing 3"/>
    <property type="match status" value="1"/>
</dbReference>
<dbReference type="Proteomes" id="UP001374579">
    <property type="component" value="Unassembled WGS sequence"/>
</dbReference>
<evidence type="ECO:0000256" key="6">
    <source>
        <dbReference type="ARBA" id="ARBA00037781"/>
    </source>
</evidence>
<protein>
    <recommendedName>
        <fullName evidence="8">Guanosine-3',5'-bis(diphosphate) 3'-pyrophosphohydrolase MESH1</fullName>
        <ecNumber evidence="5">3.1.7.2</ecNumber>
    </recommendedName>
    <alternativeName>
        <fullName evidence="9">Metazoan SpoT homolog 1</fullName>
    </alternativeName>
    <alternativeName>
        <fullName evidence="10">Penta-phosphate guanosine-3'-pyrophosphohydrolase</fullName>
    </alternativeName>
</protein>
<dbReference type="SUPFAM" id="SSF109604">
    <property type="entry name" value="HD-domain/PDEase-like"/>
    <property type="match status" value="1"/>
</dbReference>
<comment type="catalytic activity">
    <reaction evidence="11">
        <text>guanosine 3',5'-bis(diphosphate) + H2O = GDP + diphosphate + H(+)</text>
        <dbReference type="Rhea" id="RHEA:14253"/>
        <dbReference type="ChEBI" id="CHEBI:15377"/>
        <dbReference type="ChEBI" id="CHEBI:15378"/>
        <dbReference type="ChEBI" id="CHEBI:33019"/>
        <dbReference type="ChEBI" id="CHEBI:58189"/>
        <dbReference type="ChEBI" id="CHEBI:77828"/>
        <dbReference type="EC" id="3.1.7.2"/>
    </reaction>
</comment>
<dbReference type="PANTHER" id="PTHR46246:SF1">
    <property type="entry name" value="GUANOSINE-3',5'-BIS(DIPHOSPHATE) 3'-PYROPHOSPHOHYDROLASE MESH1"/>
    <property type="match status" value="1"/>
</dbReference>
<dbReference type="CDD" id="cd00077">
    <property type="entry name" value="HDc"/>
    <property type="match status" value="1"/>
</dbReference>
<evidence type="ECO:0000256" key="2">
    <source>
        <dbReference type="ARBA" id="ARBA00022723"/>
    </source>
</evidence>
<evidence type="ECO:0000256" key="1">
    <source>
        <dbReference type="ARBA" id="ARBA00001936"/>
    </source>
</evidence>
<sequence length="181" mass="20574">MAESLHVAEVIRCADFAAIKHKDQRRKDPEKTPYINHPIGVAHILTHEGGITDLQVIQAALLHDTVEDTETTYEELVDVFGKEVADLVMEVTDDKNLSKQERKQFQIEHAPHTSHKAKLVKLADKLYNLRDLSRTTPENWTAERVQEYFVWSSKCVAGLRGTNMKLEDALDAVFKQKGVKV</sequence>
<evidence type="ECO:0000313" key="13">
    <source>
        <dbReference type="EMBL" id="KAK7095949.1"/>
    </source>
</evidence>
<evidence type="ECO:0000256" key="4">
    <source>
        <dbReference type="ARBA" id="ARBA00023211"/>
    </source>
</evidence>
<evidence type="ECO:0000256" key="8">
    <source>
        <dbReference type="ARBA" id="ARBA00040793"/>
    </source>
</evidence>
<comment type="cofactor">
    <cofactor evidence="1">
        <name>Mn(2+)</name>
        <dbReference type="ChEBI" id="CHEBI:29035"/>
    </cofactor>
</comment>
<dbReference type="EMBL" id="JBAMIC010000014">
    <property type="protein sequence ID" value="KAK7095949.1"/>
    <property type="molecule type" value="Genomic_DNA"/>
</dbReference>
<dbReference type="GO" id="GO:0008893">
    <property type="term" value="F:guanosine-3',5'-bis(diphosphate) 3'-diphosphatase activity"/>
    <property type="evidence" value="ECO:0007669"/>
    <property type="project" value="UniProtKB-EC"/>
</dbReference>
<keyword evidence="2" id="KW-0479">Metal-binding</keyword>
<evidence type="ECO:0000256" key="11">
    <source>
        <dbReference type="ARBA" id="ARBA00047968"/>
    </source>
</evidence>
<evidence type="ECO:0000256" key="10">
    <source>
        <dbReference type="ARBA" id="ARBA00041770"/>
    </source>
</evidence>
<feature type="domain" description="HD" evidence="12">
    <location>
        <begin position="34"/>
        <end position="129"/>
    </location>
</feature>
<reference evidence="13 14" key="1">
    <citation type="submission" date="2024-02" db="EMBL/GenBank/DDBJ databases">
        <title>Chromosome-scale genome assembly of the rough periwinkle Littorina saxatilis.</title>
        <authorList>
            <person name="De Jode A."/>
            <person name="Faria R."/>
            <person name="Formenti G."/>
            <person name="Sims Y."/>
            <person name="Smith T.P."/>
            <person name="Tracey A."/>
            <person name="Wood J.M.D."/>
            <person name="Zagrodzka Z.B."/>
            <person name="Johannesson K."/>
            <person name="Butlin R.K."/>
            <person name="Leder E.H."/>
        </authorList>
    </citation>
    <scope>NUCLEOTIDE SEQUENCE [LARGE SCALE GENOMIC DNA]</scope>
    <source>
        <strain evidence="13">Snail1</strain>
        <tissue evidence="13">Muscle</tissue>
    </source>
</reference>
<dbReference type="GO" id="GO:0046872">
    <property type="term" value="F:metal ion binding"/>
    <property type="evidence" value="ECO:0007669"/>
    <property type="project" value="UniProtKB-KW"/>
</dbReference>
<dbReference type="PROSITE" id="PS51831">
    <property type="entry name" value="HD"/>
    <property type="match status" value="1"/>
</dbReference>
<accession>A0AAN9B199</accession>
<dbReference type="Gene3D" id="1.10.3210.10">
    <property type="entry name" value="Hypothetical protein af1432"/>
    <property type="match status" value="1"/>
</dbReference>
<dbReference type="InterPro" id="IPR003607">
    <property type="entry name" value="HD/PDEase_dom"/>
</dbReference>
<evidence type="ECO:0000313" key="14">
    <source>
        <dbReference type="Proteomes" id="UP001374579"/>
    </source>
</evidence>
<evidence type="ECO:0000256" key="3">
    <source>
        <dbReference type="ARBA" id="ARBA00022801"/>
    </source>
</evidence>
<evidence type="ECO:0000256" key="5">
    <source>
        <dbReference type="ARBA" id="ARBA00024387"/>
    </source>
</evidence>